<gene>
    <name evidence="1" type="ORF">NCGJLENL_00005</name>
</gene>
<dbReference type="Pfam" id="PF13646">
    <property type="entry name" value="HEAT_2"/>
    <property type="match status" value="1"/>
</dbReference>
<dbReference type="Gene3D" id="1.25.10.10">
    <property type="entry name" value="Leucine-rich Repeat Variant"/>
    <property type="match status" value="1"/>
</dbReference>
<accession>A0A7H1KNK7</accession>
<name>A0A7H1KNK7_9EURY</name>
<dbReference type="GO" id="GO:0016491">
    <property type="term" value="F:oxidoreductase activity"/>
    <property type="evidence" value="ECO:0007669"/>
    <property type="project" value="TreeGrafter"/>
</dbReference>
<evidence type="ECO:0008006" key="2">
    <source>
        <dbReference type="Google" id="ProtNLM"/>
    </source>
</evidence>
<dbReference type="PANTHER" id="PTHR12697:SF5">
    <property type="entry name" value="DEOXYHYPUSINE HYDROXYLASE"/>
    <property type="match status" value="1"/>
</dbReference>
<sequence length="557" mass="64169">MSSYLLDTLDVIATDDGIARLDDFLTKVKGENRVVIGASRPLEFEKIEELTMKTFELKPFSDDEIRRLFDKYKAFYNMEGVELRLPVLEVCRNPLHMRMLFEVYQPNEIPEDINTQKLYDRYWEKKVAEIRIGALSHLDAGKKRKAEEVKEDLTKNIAAEMLASKQIMLSKSDIKNIEDEMREDYSKIQYAEVKNSTDVTITQTIKELIIEYDTIIDDAYHDLLDEGVLREQADSVEFFHQSFFEYAVARALIEKEDKEQLEYLFNNMTLWGNRGIIQQVILYAKRKKKDEMAYKFLKTLSETNLYTKILAIDLLKHIENILENEVEIYQSVARDEIGMREYLAGSLKDVIPKHPRVASGLIETLCRDENRTVRRVVAEALPELFEVNPELATALIETLSRDEDWSVGWAATGALPKLVEINPEVATALAKSLSGDRWTVRWAVAEVLPELFEVNPELATALIGTLSRDEDYFVRRTAAKALPKLVEVNPEVETGLIETLSRDKDSVVRRVATEALLKLAELYPQRAHPMVERLKDVEYIEIQKAIAEIIRRGLLRS</sequence>
<reference evidence="1" key="1">
    <citation type="submission" date="2020-07" db="EMBL/GenBank/DDBJ databases">
        <title>Unique genomic features of the anaerobic methanotrophic archaea.</title>
        <authorList>
            <person name="Chadwick G.L."/>
            <person name="Skennerton C.T."/>
            <person name="Laso-Perez R."/>
            <person name="Leu A.O."/>
            <person name="Speth D.R."/>
            <person name="Yu H."/>
            <person name="Morgan-Lang C."/>
            <person name="Hatzenpichler R."/>
            <person name="Goudeau D."/>
            <person name="Malmstrom R."/>
            <person name="Brazelton W.J."/>
            <person name="Woyke T."/>
            <person name="Hallam S.J."/>
            <person name="Tyson G.W."/>
            <person name="Wegener G."/>
            <person name="Boetius A."/>
            <person name="Orphan V."/>
        </authorList>
    </citation>
    <scope>NUCLEOTIDE SEQUENCE</scope>
</reference>
<dbReference type="EMBL" id="MT776525">
    <property type="protein sequence ID" value="QNT35521.1"/>
    <property type="molecule type" value="Genomic_DNA"/>
</dbReference>
<proteinExistence type="predicted"/>
<dbReference type="SUPFAM" id="SSF48371">
    <property type="entry name" value="ARM repeat"/>
    <property type="match status" value="1"/>
</dbReference>
<dbReference type="PANTHER" id="PTHR12697">
    <property type="entry name" value="PBS LYASE HEAT-LIKE PROTEIN"/>
    <property type="match status" value="1"/>
</dbReference>
<dbReference type="InterPro" id="IPR011989">
    <property type="entry name" value="ARM-like"/>
</dbReference>
<dbReference type="InterPro" id="IPR016024">
    <property type="entry name" value="ARM-type_fold"/>
</dbReference>
<evidence type="ECO:0000313" key="1">
    <source>
        <dbReference type="EMBL" id="QNT35521.1"/>
    </source>
</evidence>
<organism evidence="1">
    <name type="scientific">uncultured Methanosarcinales archaeon</name>
    <dbReference type="NCBI Taxonomy" id="183757"/>
    <lineage>
        <taxon>Archaea</taxon>
        <taxon>Methanobacteriati</taxon>
        <taxon>Methanobacteriota</taxon>
        <taxon>Stenosarchaea group</taxon>
        <taxon>Methanomicrobia</taxon>
        <taxon>Methanosarcinales</taxon>
        <taxon>environmental samples</taxon>
    </lineage>
</organism>
<protein>
    <recommendedName>
        <fullName evidence="2">Condensin complex subunit 1 C-terminal domain-containing protein</fullName>
    </recommendedName>
</protein>
<dbReference type="AlphaFoldDB" id="A0A7H1KNK7"/>